<evidence type="ECO:0000256" key="1">
    <source>
        <dbReference type="ARBA" id="ARBA00004651"/>
    </source>
</evidence>
<protein>
    <submittedName>
        <fullName evidence="9">Carbohydrate ABC transporter permease</fullName>
    </submittedName>
</protein>
<evidence type="ECO:0000256" key="4">
    <source>
        <dbReference type="ARBA" id="ARBA00022692"/>
    </source>
</evidence>
<gene>
    <name evidence="9" type="ORF">ACFFH7_28645</name>
</gene>
<dbReference type="PANTHER" id="PTHR30193:SF44">
    <property type="entry name" value="LACTOSE TRANSPORT SYSTEM PERMEASE PROTEIN LACF"/>
    <property type="match status" value="1"/>
</dbReference>
<keyword evidence="5 7" id="KW-1133">Transmembrane helix</keyword>
<keyword evidence="6 7" id="KW-0472">Membrane</keyword>
<sequence length="318" mass="34487">MQQAAGRVKVAAEVVREPADVRRPAVRIVQQRWFTPWLFLLPGLAVVLGFNLFPFLNTVVLAFTNAKVLGGGHFTGADNFVRMVHDPAFWTAVGNSALYIVGVVPPLVILPLLLALLVERKLPGITFFRTAFFTPVIASIVVVGLIWTWLLDSRGLVNDVLRALGVLTTPIPFLTDEWLLLVSAMLVTVWKGLGYYMIIYLAALGTVSKDLHEAAQVDGAGWWRRLWSVTLPALRPTMVLVAVLSAVSAFRVFSEVYLLAGPAGGPGGADTSLVMLIQQVGTGLSGDLGYSSALSVVLFVLTLGLLLLTNRLNRKEDL</sequence>
<name>A0ABV6MYX3_9PSEU</name>
<keyword evidence="10" id="KW-1185">Reference proteome</keyword>
<dbReference type="Gene3D" id="1.20.58.370">
    <property type="entry name" value="MalF N-terminal region-like"/>
    <property type="match status" value="1"/>
</dbReference>
<reference evidence="9 10" key="1">
    <citation type="submission" date="2024-09" db="EMBL/GenBank/DDBJ databases">
        <authorList>
            <person name="Sun Q."/>
            <person name="Mori K."/>
        </authorList>
    </citation>
    <scope>NUCLEOTIDE SEQUENCE [LARGE SCALE GENOMIC DNA]</scope>
    <source>
        <strain evidence="9 10">TBRC 1432</strain>
    </source>
</reference>
<comment type="caution">
    <text evidence="9">The sequence shown here is derived from an EMBL/GenBank/DDBJ whole genome shotgun (WGS) entry which is preliminary data.</text>
</comment>
<keyword evidence="3" id="KW-1003">Cell membrane</keyword>
<dbReference type="SUPFAM" id="SSF160964">
    <property type="entry name" value="MalF N-terminal region-like"/>
    <property type="match status" value="1"/>
</dbReference>
<feature type="transmembrane region" description="Helical" evidence="7">
    <location>
        <begin position="97"/>
        <end position="118"/>
    </location>
</feature>
<dbReference type="InterPro" id="IPR035277">
    <property type="entry name" value="MalF_N"/>
</dbReference>
<dbReference type="InterPro" id="IPR035906">
    <property type="entry name" value="MetI-like_sf"/>
</dbReference>
<dbReference type="EMBL" id="JBHLUD010000009">
    <property type="protein sequence ID" value="MFC0545512.1"/>
    <property type="molecule type" value="Genomic_DNA"/>
</dbReference>
<comment type="similarity">
    <text evidence="7">Belongs to the binding-protein-dependent transport system permease family.</text>
</comment>
<feature type="domain" description="ABC transmembrane type-1" evidence="8">
    <location>
        <begin position="93"/>
        <end position="309"/>
    </location>
</feature>
<dbReference type="RefSeq" id="WP_273934430.1">
    <property type="nucleotide sequence ID" value="NZ_CP097263.1"/>
</dbReference>
<dbReference type="Proteomes" id="UP001589810">
    <property type="component" value="Unassembled WGS sequence"/>
</dbReference>
<dbReference type="PROSITE" id="PS50928">
    <property type="entry name" value="ABC_TM1"/>
    <property type="match status" value="1"/>
</dbReference>
<feature type="transmembrane region" description="Helical" evidence="7">
    <location>
        <begin position="130"/>
        <end position="150"/>
    </location>
</feature>
<comment type="subcellular location">
    <subcellularLocation>
        <location evidence="1 7">Cell membrane</location>
        <topology evidence="1 7">Multi-pass membrane protein</topology>
    </subcellularLocation>
</comment>
<organism evidence="9 10">
    <name type="scientific">Kutzneria chonburiensis</name>
    <dbReference type="NCBI Taxonomy" id="1483604"/>
    <lineage>
        <taxon>Bacteria</taxon>
        <taxon>Bacillati</taxon>
        <taxon>Actinomycetota</taxon>
        <taxon>Actinomycetes</taxon>
        <taxon>Pseudonocardiales</taxon>
        <taxon>Pseudonocardiaceae</taxon>
        <taxon>Kutzneria</taxon>
    </lineage>
</organism>
<feature type="transmembrane region" description="Helical" evidence="7">
    <location>
        <begin position="233"/>
        <end position="253"/>
    </location>
</feature>
<evidence type="ECO:0000256" key="3">
    <source>
        <dbReference type="ARBA" id="ARBA00022475"/>
    </source>
</evidence>
<evidence type="ECO:0000256" key="6">
    <source>
        <dbReference type="ARBA" id="ARBA00023136"/>
    </source>
</evidence>
<evidence type="ECO:0000259" key="8">
    <source>
        <dbReference type="PROSITE" id="PS50928"/>
    </source>
</evidence>
<evidence type="ECO:0000313" key="9">
    <source>
        <dbReference type="EMBL" id="MFC0545512.1"/>
    </source>
</evidence>
<proteinExistence type="inferred from homology"/>
<evidence type="ECO:0000313" key="10">
    <source>
        <dbReference type="Proteomes" id="UP001589810"/>
    </source>
</evidence>
<dbReference type="InterPro" id="IPR051393">
    <property type="entry name" value="ABC_transporter_permease"/>
</dbReference>
<feature type="transmembrane region" description="Helical" evidence="7">
    <location>
        <begin position="37"/>
        <end position="56"/>
    </location>
</feature>
<feature type="transmembrane region" description="Helical" evidence="7">
    <location>
        <begin position="288"/>
        <end position="308"/>
    </location>
</feature>
<accession>A0ABV6MYX3</accession>
<evidence type="ECO:0000256" key="5">
    <source>
        <dbReference type="ARBA" id="ARBA00022989"/>
    </source>
</evidence>
<dbReference type="PANTHER" id="PTHR30193">
    <property type="entry name" value="ABC TRANSPORTER PERMEASE PROTEIN"/>
    <property type="match status" value="1"/>
</dbReference>
<dbReference type="SUPFAM" id="SSF161098">
    <property type="entry name" value="MetI-like"/>
    <property type="match status" value="1"/>
</dbReference>
<evidence type="ECO:0000256" key="7">
    <source>
        <dbReference type="RuleBase" id="RU363032"/>
    </source>
</evidence>
<dbReference type="CDD" id="cd06261">
    <property type="entry name" value="TM_PBP2"/>
    <property type="match status" value="1"/>
</dbReference>
<dbReference type="Gene3D" id="1.10.3720.10">
    <property type="entry name" value="MetI-like"/>
    <property type="match status" value="1"/>
</dbReference>
<dbReference type="Pfam" id="PF00528">
    <property type="entry name" value="BPD_transp_1"/>
    <property type="match status" value="1"/>
</dbReference>
<evidence type="ECO:0000256" key="2">
    <source>
        <dbReference type="ARBA" id="ARBA00022448"/>
    </source>
</evidence>
<keyword evidence="2 7" id="KW-0813">Transport</keyword>
<dbReference type="InterPro" id="IPR000515">
    <property type="entry name" value="MetI-like"/>
</dbReference>
<keyword evidence="4 7" id="KW-0812">Transmembrane</keyword>
<feature type="transmembrane region" description="Helical" evidence="7">
    <location>
        <begin position="178"/>
        <end position="203"/>
    </location>
</feature>